<feature type="region of interest" description="Disordered" evidence="1">
    <location>
        <begin position="91"/>
        <end position="152"/>
    </location>
</feature>
<sequence>MLSSTVVTLQGSSGRSPARPLTDPTTTSPGQPEAHVLQVVAPRQCAGQSLARSRGSGQVFNHPICRTGPHSLVRCCVAHLRLHPLGRATSFSKHQAQIPSSRARQAAPQPEPQIEPLHARCPLGGPLAPRPACPPVARSPVNVALRSSDPRR</sequence>
<feature type="compositionally biased region" description="Low complexity" evidence="1">
    <location>
        <begin position="102"/>
        <end position="116"/>
    </location>
</feature>
<feature type="region of interest" description="Disordered" evidence="1">
    <location>
        <begin position="1"/>
        <end position="31"/>
    </location>
</feature>
<dbReference type="EMBL" id="JANPWB010000013">
    <property type="protein sequence ID" value="KAJ1106216.1"/>
    <property type="molecule type" value="Genomic_DNA"/>
</dbReference>
<keyword evidence="3" id="KW-1185">Reference proteome</keyword>
<feature type="compositionally biased region" description="Polar residues" evidence="1">
    <location>
        <begin position="1"/>
        <end position="15"/>
    </location>
</feature>
<dbReference type="AlphaFoldDB" id="A0AAV7MR43"/>
<reference evidence="2" key="1">
    <citation type="journal article" date="2022" name="bioRxiv">
        <title>Sequencing and chromosome-scale assembly of the giantPleurodeles waltlgenome.</title>
        <authorList>
            <person name="Brown T."/>
            <person name="Elewa A."/>
            <person name="Iarovenko S."/>
            <person name="Subramanian E."/>
            <person name="Araus A.J."/>
            <person name="Petzold A."/>
            <person name="Susuki M."/>
            <person name="Suzuki K.-i.T."/>
            <person name="Hayashi T."/>
            <person name="Toyoda A."/>
            <person name="Oliveira C."/>
            <person name="Osipova E."/>
            <person name="Leigh N.D."/>
            <person name="Simon A."/>
            <person name="Yun M.H."/>
        </authorList>
    </citation>
    <scope>NUCLEOTIDE SEQUENCE</scope>
    <source>
        <strain evidence="2">20211129_DDA</strain>
        <tissue evidence="2">Liver</tissue>
    </source>
</reference>
<feature type="compositionally biased region" description="Polar residues" evidence="1">
    <location>
        <begin position="91"/>
        <end position="100"/>
    </location>
</feature>
<organism evidence="2 3">
    <name type="scientific">Pleurodeles waltl</name>
    <name type="common">Iberian ribbed newt</name>
    <dbReference type="NCBI Taxonomy" id="8319"/>
    <lineage>
        <taxon>Eukaryota</taxon>
        <taxon>Metazoa</taxon>
        <taxon>Chordata</taxon>
        <taxon>Craniata</taxon>
        <taxon>Vertebrata</taxon>
        <taxon>Euteleostomi</taxon>
        <taxon>Amphibia</taxon>
        <taxon>Batrachia</taxon>
        <taxon>Caudata</taxon>
        <taxon>Salamandroidea</taxon>
        <taxon>Salamandridae</taxon>
        <taxon>Pleurodelinae</taxon>
        <taxon>Pleurodeles</taxon>
    </lineage>
</organism>
<dbReference type="Proteomes" id="UP001066276">
    <property type="component" value="Chromosome 9"/>
</dbReference>
<comment type="caution">
    <text evidence="2">The sequence shown here is derived from an EMBL/GenBank/DDBJ whole genome shotgun (WGS) entry which is preliminary data.</text>
</comment>
<evidence type="ECO:0000313" key="3">
    <source>
        <dbReference type="Proteomes" id="UP001066276"/>
    </source>
</evidence>
<name>A0AAV7MR43_PLEWA</name>
<evidence type="ECO:0000256" key="1">
    <source>
        <dbReference type="SAM" id="MobiDB-lite"/>
    </source>
</evidence>
<gene>
    <name evidence="2" type="ORF">NDU88_003619</name>
</gene>
<evidence type="ECO:0000313" key="2">
    <source>
        <dbReference type="EMBL" id="KAJ1106216.1"/>
    </source>
</evidence>
<accession>A0AAV7MR43</accession>
<proteinExistence type="predicted"/>
<protein>
    <submittedName>
        <fullName evidence="2">Uncharacterized protein</fullName>
    </submittedName>
</protein>